<dbReference type="Pfam" id="PF05139">
    <property type="entry name" value="Erythro_esteras"/>
    <property type="match status" value="1"/>
</dbReference>
<evidence type="ECO:0000313" key="1">
    <source>
        <dbReference type="EMBL" id="MBE1531339.1"/>
    </source>
</evidence>
<reference evidence="1 2" key="1">
    <citation type="submission" date="2020-10" db="EMBL/GenBank/DDBJ databases">
        <title>Sequencing the genomes of 1000 actinobacteria strains.</title>
        <authorList>
            <person name="Klenk H.-P."/>
        </authorList>
    </citation>
    <scope>NUCLEOTIDE SEQUENCE [LARGE SCALE GENOMIC DNA]</scope>
    <source>
        <strain evidence="1 2">DSM 46744</strain>
    </source>
</reference>
<dbReference type="CDD" id="cd14728">
    <property type="entry name" value="Ere-like"/>
    <property type="match status" value="1"/>
</dbReference>
<protein>
    <submittedName>
        <fullName evidence="1">Erythromycin esterase-like protein</fullName>
    </submittedName>
</protein>
<dbReference type="PIRSF" id="PIRSF036794">
    <property type="entry name" value="UCP_erythr_ester"/>
    <property type="match status" value="1"/>
</dbReference>
<dbReference type="InterPro" id="IPR014622">
    <property type="entry name" value="UCP036794_erythomycin"/>
</dbReference>
<proteinExistence type="predicted"/>
<dbReference type="PANTHER" id="PTHR31299">
    <property type="entry name" value="ESTERASE, PUTATIVE (AFU_ORTHOLOGUE AFUA_1G05850)-RELATED"/>
    <property type="match status" value="1"/>
</dbReference>
<evidence type="ECO:0000313" key="2">
    <source>
        <dbReference type="Proteomes" id="UP000627838"/>
    </source>
</evidence>
<dbReference type="InterPro" id="IPR052036">
    <property type="entry name" value="Hydrolase/PRTase-associated"/>
</dbReference>
<dbReference type="RefSeq" id="WP_192758227.1">
    <property type="nucleotide sequence ID" value="NZ_JADBDZ010000001.1"/>
</dbReference>
<organism evidence="1 2">
    <name type="scientific">Actinomadura algeriensis</name>
    <dbReference type="NCBI Taxonomy" id="1679523"/>
    <lineage>
        <taxon>Bacteria</taxon>
        <taxon>Bacillati</taxon>
        <taxon>Actinomycetota</taxon>
        <taxon>Actinomycetes</taxon>
        <taxon>Streptosporangiales</taxon>
        <taxon>Thermomonosporaceae</taxon>
        <taxon>Actinomadura</taxon>
    </lineage>
</organism>
<dbReference type="Gene3D" id="3.30.1870.10">
    <property type="entry name" value="EreA-like, domain 2"/>
    <property type="match status" value="1"/>
</dbReference>
<dbReference type="EMBL" id="JADBDZ010000001">
    <property type="protein sequence ID" value="MBE1531339.1"/>
    <property type="molecule type" value="Genomic_DNA"/>
</dbReference>
<dbReference type="PANTHER" id="PTHR31299:SF0">
    <property type="entry name" value="ESTERASE, PUTATIVE (AFU_ORTHOLOGUE AFUA_1G05850)-RELATED"/>
    <property type="match status" value="1"/>
</dbReference>
<accession>A0ABR9JLA9</accession>
<name>A0ABR9JLA9_9ACTN</name>
<dbReference type="InterPro" id="IPR007815">
    <property type="entry name" value="Emycin_Estase"/>
</dbReference>
<dbReference type="Proteomes" id="UP000627838">
    <property type="component" value="Unassembled WGS sequence"/>
</dbReference>
<gene>
    <name evidence="1" type="ORF">H4W34_001172</name>
</gene>
<sequence>MSVRDIGLHFGGDELGSALDRFLDGVRPAPALLGLGEPTHGREEFPRSRNRVFEHLVRHHGYRSIAIESDHLAGTAVDDYVTGGTGDLNDVLVTGFSHGFGASPANRELLVWMREYNERADERLRFYGFDAPLEITGAPSPREALLTAHAYLAERLPRVPHDAASLDALLGDDGPWTDQGVMWDAAKSIGDTAEARALRLVADDIVALFETEAPALRRSASDTAFFRARAHAIAARGLLRYHAAMASAAPERASTLMGLRDAMMAENLRAIAAAEARRGPCLVFAQNAHLQRTRSSAAWEGSGGELRWWSAGALTATSDLGDRYAFVATDFGDADPDERRRAFGADAVALVDAPR</sequence>
<comment type="caution">
    <text evidence="1">The sequence shown here is derived from an EMBL/GenBank/DDBJ whole genome shotgun (WGS) entry which is preliminary data.</text>
</comment>
<dbReference type="SUPFAM" id="SSF159501">
    <property type="entry name" value="EreA/ChaN-like"/>
    <property type="match status" value="1"/>
</dbReference>
<keyword evidence="2" id="KW-1185">Reference proteome</keyword>